<organism evidence="2 3">
    <name type="scientific">Grimontia marina</name>
    <dbReference type="NCBI Taxonomy" id="646534"/>
    <lineage>
        <taxon>Bacteria</taxon>
        <taxon>Pseudomonadati</taxon>
        <taxon>Pseudomonadota</taxon>
        <taxon>Gammaproteobacteria</taxon>
        <taxon>Vibrionales</taxon>
        <taxon>Vibrionaceae</taxon>
        <taxon>Grimontia</taxon>
    </lineage>
</organism>
<keyword evidence="2" id="KW-0282">Flagellum</keyword>
<gene>
    <name evidence="2" type="ORF">GMA8713_04061</name>
</gene>
<dbReference type="Proteomes" id="UP000073601">
    <property type="component" value="Unassembled WGS sequence"/>
</dbReference>
<proteinExistence type="predicted"/>
<name>A0A128FGV7_9GAMM</name>
<sequence>METTNTRPQFEAVSVELLGKPIHSVRENLEGFLAPFALTLRHSLQSWLKTNQVDVIFQGVELHTLRLDDIDKETLSAFKHDDGGFAYVHLDAATLIALSDSFYGASVARSNTVLTASDKRLQERIGKLVIGNIAPDEMWTQSEFEPGYGMGLRATLDIQFGEHSGQLTMDIEGNLIRTLIEELGLQSEKDLSDAFSQSLATTPVRLNVLLSKKTMPLSDVLDLAPNDILPIELLTNVPVSIGNEQLFTGRVAEQDGQLVLTLNHE</sequence>
<evidence type="ECO:0000313" key="2">
    <source>
        <dbReference type="EMBL" id="CZF86028.1"/>
    </source>
</evidence>
<dbReference type="InterPro" id="IPR036429">
    <property type="entry name" value="SpoA-like_sf"/>
</dbReference>
<dbReference type="RefSeq" id="WP_062713595.1">
    <property type="nucleotide sequence ID" value="NZ_CAWRCI010000050.1"/>
</dbReference>
<protein>
    <submittedName>
        <fullName evidence="2">Flagellar motor switch protein FliM</fullName>
    </submittedName>
</protein>
<dbReference type="OrthoDB" id="5813272at2"/>
<keyword evidence="2" id="KW-0966">Cell projection</keyword>
<keyword evidence="3" id="KW-1185">Reference proteome</keyword>
<reference evidence="3" key="1">
    <citation type="submission" date="2016-02" db="EMBL/GenBank/DDBJ databases">
        <authorList>
            <person name="Rodrigo-Torres Lidia"/>
            <person name="Arahal R.David."/>
        </authorList>
    </citation>
    <scope>NUCLEOTIDE SEQUENCE [LARGE SCALE GENOMIC DNA]</scope>
    <source>
        <strain evidence="3">CECT 8713</strain>
    </source>
</reference>
<accession>A0A128FGV7</accession>
<dbReference type="EMBL" id="FIZY01000050">
    <property type="protein sequence ID" value="CZF86028.1"/>
    <property type="molecule type" value="Genomic_DNA"/>
</dbReference>
<evidence type="ECO:0000259" key="1">
    <source>
        <dbReference type="Pfam" id="PF01052"/>
    </source>
</evidence>
<evidence type="ECO:0000313" key="3">
    <source>
        <dbReference type="Proteomes" id="UP000073601"/>
    </source>
</evidence>
<keyword evidence="2" id="KW-0969">Cilium</keyword>
<dbReference type="Pfam" id="PF01052">
    <property type="entry name" value="FliMN_C"/>
    <property type="match status" value="1"/>
</dbReference>
<dbReference type="InterPro" id="IPR001543">
    <property type="entry name" value="FliN-like_C"/>
</dbReference>
<dbReference type="Gene3D" id="2.30.330.10">
    <property type="entry name" value="SpoA-like"/>
    <property type="match status" value="1"/>
</dbReference>
<dbReference type="SUPFAM" id="SSF101801">
    <property type="entry name" value="Surface presentation of antigens (SPOA)"/>
    <property type="match status" value="1"/>
</dbReference>
<dbReference type="AlphaFoldDB" id="A0A128FGV7"/>
<feature type="domain" description="Flagellar motor switch protein FliN-like C-terminal" evidence="1">
    <location>
        <begin position="198"/>
        <end position="262"/>
    </location>
</feature>